<feature type="domain" description="BAH" evidence="10">
    <location>
        <begin position="451"/>
        <end position="584"/>
    </location>
</feature>
<evidence type="ECO:0000256" key="6">
    <source>
        <dbReference type="ARBA" id="ARBA00023125"/>
    </source>
</evidence>
<organism evidence="11 12">
    <name type="scientific">Madurella fahalii</name>
    <dbReference type="NCBI Taxonomy" id="1157608"/>
    <lineage>
        <taxon>Eukaryota</taxon>
        <taxon>Fungi</taxon>
        <taxon>Dikarya</taxon>
        <taxon>Ascomycota</taxon>
        <taxon>Pezizomycotina</taxon>
        <taxon>Sordariomycetes</taxon>
        <taxon>Sordariomycetidae</taxon>
        <taxon>Sordariales</taxon>
        <taxon>Sordariales incertae sedis</taxon>
        <taxon>Madurella</taxon>
    </lineage>
</organism>
<feature type="compositionally biased region" description="Basic and acidic residues" evidence="9">
    <location>
        <begin position="1225"/>
        <end position="1237"/>
    </location>
</feature>
<dbReference type="InterPro" id="IPR050390">
    <property type="entry name" value="C5-Methyltransferase"/>
</dbReference>
<protein>
    <recommendedName>
        <fullName evidence="2">DNA (cytosine-5-)-methyltransferase</fullName>
        <ecNumber evidence="2">2.1.1.37</ecNumber>
    </recommendedName>
</protein>
<dbReference type="EMBL" id="BAAFSV010000004">
    <property type="protein sequence ID" value="GAB1317526.1"/>
    <property type="molecule type" value="Genomic_DNA"/>
</dbReference>
<dbReference type="InterPro" id="IPR001525">
    <property type="entry name" value="C5_MeTfrase"/>
</dbReference>
<dbReference type="Proteomes" id="UP001628179">
    <property type="component" value="Unassembled WGS sequence"/>
</dbReference>
<dbReference type="GeneID" id="98178479"/>
<keyword evidence="7" id="KW-0539">Nucleus</keyword>
<dbReference type="PRINTS" id="PR00105">
    <property type="entry name" value="C5METTRFRASE"/>
</dbReference>
<evidence type="ECO:0000256" key="1">
    <source>
        <dbReference type="ARBA" id="ARBA00004123"/>
    </source>
</evidence>
<name>A0ABQ0GIG9_9PEZI</name>
<evidence type="ECO:0000256" key="7">
    <source>
        <dbReference type="ARBA" id="ARBA00023242"/>
    </source>
</evidence>
<keyword evidence="6" id="KW-0238">DNA-binding</keyword>
<feature type="region of interest" description="Disordered" evidence="9">
    <location>
        <begin position="1150"/>
        <end position="1287"/>
    </location>
</feature>
<dbReference type="InterPro" id="IPR057215">
    <property type="entry name" value="DUF7893"/>
</dbReference>
<evidence type="ECO:0000256" key="2">
    <source>
        <dbReference type="ARBA" id="ARBA00011975"/>
    </source>
</evidence>
<feature type="compositionally biased region" description="Polar residues" evidence="9">
    <location>
        <begin position="55"/>
        <end position="76"/>
    </location>
</feature>
<keyword evidence="12" id="KW-1185">Reference proteome</keyword>
<dbReference type="Pfam" id="PF25423">
    <property type="entry name" value="DUF7893"/>
    <property type="match status" value="1"/>
</dbReference>
<feature type="compositionally biased region" description="Low complexity" evidence="9">
    <location>
        <begin position="1151"/>
        <end position="1160"/>
    </location>
</feature>
<keyword evidence="3 8" id="KW-0489">Methyltransferase</keyword>
<feature type="region of interest" description="Disordered" evidence="9">
    <location>
        <begin position="54"/>
        <end position="87"/>
    </location>
</feature>
<evidence type="ECO:0000256" key="9">
    <source>
        <dbReference type="SAM" id="MobiDB-lite"/>
    </source>
</evidence>
<feature type="domain" description="BAH" evidence="10">
    <location>
        <begin position="597"/>
        <end position="714"/>
    </location>
</feature>
<feature type="active site" evidence="8">
    <location>
        <position position="823"/>
    </location>
</feature>
<reference evidence="11 12" key="1">
    <citation type="submission" date="2024-09" db="EMBL/GenBank/DDBJ databases">
        <title>Itraconazole resistance in Madurella fahalii resulting from another homologue of gene encoding cytochrome P450 14-alpha sterol demethylase (CYP51).</title>
        <authorList>
            <person name="Yoshioka I."/>
            <person name="Fahal A.H."/>
            <person name="Kaneko S."/>
            <person name="Yaguchi T."/>
        </authorList>
    </citation>
    <scope>NUCLEOTIDE SEQUENCE [LARGE SCALE GENOMIC DNA]</scope>
    <source>
        <strain evidence="11 12">IFM 68171</strain>
    </source>
</reference>
<feature type="compositionally biased region" description="Low complexity" evidence="9">
    <location>
        <begin position="1169"/>
        <end position="1182"/>
    </location>
</feature>
<dbReference type="PROSITE" id="PS51679">
    <property type="entry name" value="SAM_MT_C5"/>
    <property type="match status" value="1"/>
</dbReference>
<dbReference type="InterPro" id="IPR001025">
    <property type="entry name" value="BAH_dom"/>
</dbReference>
<dbReference type="PROSITE" id="PS51038">
    <property type="entry name" value="BAH"/>
    <property type="match status" value="2"/>
</dbReference>
<dbReference type="PANTHER" id="PTHR10629">
    <property type="entry name" value="CYTOSINE-SPECIFIC METHYLTRANSFERASE"/>
    <property type="match status" value="1"/>
</dbReference>
<dbReference type="CDD" id="cd04712">
    <property type="entry name" value="BAH_DCM_I"/>
    <property type="match status" value="1"/>
</dbReference>
<evidence type="ECO:0000259" key="10">
    <source>
        <dbReference type="PROSITE" id="PS51038"/>
    </source>
</evidence>
<feature type="compositionally biased region" description="Polar residues" evidence="9">
    <location>
        <begin position="1183"/>
        <end position="1208"/>
    </location>
</feature>
<comment type="similarity">
    <text evidence="8">Belongs to the class I-like SAM-binding methyltransferase superfamily. C5-methyltransferase family.</text>
</comment>
<evidence type="ECO:0000256" key="8">
    <source>
        <dbReference type="PROSITE-ProRule" id="PRU01016"/>
    </source>
</evidence>
<evidence type="ECO:0000256" key="3">
    <source>
        <dbReference type="ARBA" id="ARBA00022603"/>
    </source>
</evidence>
<proteinExistence type="inferred from homology"/>
<dbReference type="InterPro" id="IPR043151">
    <property type="entry name" value="BAH_sf"/>
</dbReference>
<keyword evidence="4 8" id="KW-0808">Transferase</keyword>
<dbReference type="InterPro" id="IPR029063">
    <property type="entry name" value="SAM-dependent_MTases_sf"/>
</dbReference>
<accession>A0ABQ0GIG9</accession>
<sequence length="1287" mass="143627">MSVFTELPLEGADRLHQLVPGYDLQLQQSEGPPPHPLLSKLDVWPCFGSDLTPELNDSVSPGNSESTARASAPSSTHELDSGGVVQTSFGIPRSKNVYVELLTSTLVHPRSQHDGYIPPLPPKEERDALASLTGAAEAQGDATKNDFIEFELDAFVFYINSTHYPFELRPLQHMATRVAHDIFYLDGILSFGNTRHYVEQIEVSELPIGNYGTSNPTVEGQIWVRSRLNANKEVYYRLKKPGTEYARYYYPFLWVADLTKHVVDFSAWMIERGRQVDLNSFKQPFVRWLLETHGESSSFQSWRQKHPSNDYRTSVSANIEFIWKEMNGVLGIKKALSLQLFRESIHFSRYKPSIPPRIPMIVQGEEREPATIVTPYIKECFGHMIVGKMLKVIDGNPSLQLFQREVWRPHSPRPIDGGVWVRKPLESAVEMPSSSAGRRSQACFLPYEVIDQIKAGDTISTPRDGDATDTKWRSMTSKDATDDGRWFGLVQKVHIAKGGSRSFDVTWFYRPVETPCCMMKYPWPNELFLSDHCTCEEGPHARVKEQEVLAVHNIDWLGNPNGVDGEFFVRQTYIVEDRRWVTLQMSHMTCSHGRARLGFKTGDTVLAAISASCPFSEPYEVVKVFKQGQITFVRLRRLLRRSEVDPGAYPASNELVYTEQLVVAKPDKIVGKCHVRFLRPGEPIPTPYNRGGTGNLFYITHRLRDEGTGQRCVPFDGDTPPFFRQGFDPTNCTIRKLRGIDLFCGSGNFGRGLEEGGAVEMRWANDIWDKAVHTYMANSPEPNFTHPFLGSVDDLLRLALEGKYSDNVPRPGEVDFISAGSPCPGFSLLTQDKTTLAQIKNQSLVASFASFVDFYRPKYGILENVSSIVQARHNRAEDVLSQLLCAIVGMGYQAQLILGDAWSHGAPQSRNRVFLYFAAPGLRLPDAPAPSHSHFPSVSSRGLGEMCNGEAFVRRTFHPTPFKYVSALEGTADLPRIGDGKAGVCIPFPDHRVCTGITGGLREQIAAIPTHPYGMDFVKSWHNGKGVMTAAERDAFPADGSLRVSSVSKGWRRVRPNEVFQTITTRSQPTNARAGTSLHWYDDRPLTVQEIRRAQGFPDYEVLLGSVADQWKLVGNSVARQMALALGLKLREAWVGTLYEDWGRISREASESAASTTATTLRQASIYDSTPRSRSTSVTPISETDSSARRMTTPASVNSGMAVTSSTKPAGMKKRLLSQTLAVDRPSRKSPRLESRDSTAAPDQPVNSTVMPTSRPELEENENEAVPVRTGPTVIRLPGPDELESDW</sequence>
<evidence type="ECO:0000256" key="5">
    <source>
        <dbReference type="ARBA" id="ARBA00022691"/>
    </source>
</evidence>
<keyword evidence="5 8" id="KW-0949">S-adenosyl-L-methionine</keyword>
<dbReference type="SUPFAM" id="SSF53335">
    <property type="entry name" value="S-adenosyl-L-methionine-dependent methyltransferases"/>
    <property type="match status" value="1"/>
</dbReference>
<evidence type="ECO:0000313" key="11">
    <source>
        <dbReference type="EMBL" id="GAB1317526.1"/>
    </source>
</evidence>
<dbReference type="Gene3D" id="3.90.120.10">
    <property type="entry name" value="DNA Methylase, subunit A, domain 2"/>
    <property type="match status" value="1"/>
</dbReference>
<dbReference type="Gene3D" id="3.40.50.150">
    <property type="entry name" value="Vaccinia Virus protein VP39"/>
    <property type="match status" value="1"/>
</dbReference>
<gene>
    <name evidence="11" type="ORF">MFIFM68171_07736</name>
</gene>
<evidence type="ECO:0000313" key="12">
    <source>
        <dbReference type="Proteomes" id="UP001628179"/>
    </source>
</evidence>
<comment type="subcellular location">
    <subcellularLocation>
        <location evidence="1">Nucleus</location>
    </subcellularLocation>
</comment>
<dbReference type="RefSeq" id="XP_070919257.1">
    <property type="nucleotide sequence ID" value="XM_071063156.1"/>
</dbReference>
<dbReference type="PANTHER" id="PTHR10629:SF54">
    <property type="entry name" value="DNA METHYLTRANSFERASE DIM-2"/>
    <property type="match status" value="1"/>
</dbReference>
<comment type="caution">
    <text evidence="11">The sequence shown here is derived from an EMBL/GenBank/DDBJ whole genome shotgun (WGS) entry which is preliminary data.</text>
</comment>
<dbReference type="EC" id="2.1.1.37" evidence="2"/>
<dbReference type="InterPro" id="IPR018117">
    <property type="entry name" value="C5_DNA_meth_AS"/>
</dbReference>
<dbReference type="PROSITE" id="PS00094">
    <property type="entry name" value="C5_MTASE_1"/>
    <property type="match status" value="1"/>
</dbReference>
<evidence type="ECO:0000256" key="4">
    <source>
        <dbReference type="ARBA" id="ARBA00022679"/>
    </source>
</evidence>
<dbReference type="Gene3D" id="2.30.30.490">
    <property type="match status" value="1"/>
</dbReference>
<dbReference type="Pfam" id="PF00145">
    <property type="entry name" value="DNA_methylase"/>
    <property type="match status" value="2"/>
</dbReference>